<comment type="caution">
    <text evidence="1">The sequence shown here is derived from an EMBL/GenBank/DDBJ whole genome shotgun (WGS) entry which is preliminary data.</text>
</comment>
<proteinExistence type="predicted"/>
<sequence length="322" mass="36088">MASQARNHHWIPQCYLKGFAKSRSKNAQLFVVDAITRASFVTSPRNVASARDFNRVEAEGVNANDIESRYADFEGHAARALLHMDESRQFGDQEDHNLILNLIALLSVRNPRMRESSRRFQEQVIKQIMSLTVANKERYERSLAGAVLAGEVQPDPDVTYESMREFVEGEQYTIEVPTTRHVETELQLVDTVLPLLGGRSWILLRAASGSGGFVTSDHPVALYWTEACDRGPFYSPGFGLKGTEVLFPISHELAMVGTFDGPHGTHDSTPEQVALANGVIIRHGHRQIYARDDRFRYAFAPGEIRKGADLLRDLPNPSERGR</sequence>
<reference evidence="1" key="1">
    <citation type="submission" date="2019-12" db="EMBL/GenBank/DDBJ databases">
        <title>Novel species isolated from a subtropical stream in China.</title>
        <authorList>
            <person name="Lu H."/>
        </authorList>
    </citation>
    <scope>NUCLEOTIDE SEQUENCE [LARGE SCALE GENOMIC DNA]</scope>
    <source>
        <strain evidence="1">FT81W</strain>
    </source>
</reference>
<dbReference type="AlphaFoldDB" id="A0A845GG18"/>
<dbReference type="RefSeq" id="WP_161081599.1">
    <property type="nucleotide sequence ID" value="NZ_WWCX01000001.1"/>
</dbReference>
<name>A0A845GG18_9BURK</name>
<dbReference type="Pfam" id="PF14022">
    <property type="entry name" value="DUF4238"/>
    <property type="match status" value="1"/>
</dbReference>
<accession>A0A845GG18</accession>
<organism evidence="1 2">
    <name type="scientific">Duganella vulcania</name>
    <dbReference type="NCBI Taxonomy" id="2692166"/>
    <lineage>
        <taxon>Bacteria</taxon>
        <taxon>Pseudomonadati</taxon>
        <taxon>Pseudomonadota</taxon>
        <taxon>Betaproteobacteria</taxon>
        <taxon>Burkholderiales</taxon>
        <taxon>Oxalobacteraceae</taxon>
        <taxon>Telluria group</taxon>
        <taxon>Duganella</taxon>
    </lineage>
</organism>
<evidence type="ECO:0000313" key="2">
    <source>
        <dbReference type="Proteomes" id="UP000447355"/>
    </source>
</evidence>
<evidence type="ECO:0000313" key="1">
    <source>
        <dbReference type="EMBL" id="MYM92325.1"/>
    </source>
</evidence>
<dbReference type="Proteomes" id="UP000447355">
    <property type="component" value="Unassembled WGS sequence"/>
</dbReference>
<dbReference type="EMBL" id="WWCX01000001">
    <property type="protein sequence ID" value="MYM92325.1"/>
    <property type="molecule type" value="Genomic_DNA"/>
</dbReference>
<gene>
    <name evidence="1" type="ORF">GTP90_00450</name>
</gene>
<protein>
    <submittedName>
        <fullName evidence="1">DUF4238 domain-containing protein</fullName>
    </submittedName>
</protein>
<dbReference type="InterPro" id="IPR025332">
    <property type="entry name" value="DUF4238"/>
</dbReference>